<comment type="caution">
    <text evidence="10">The sequence shown here is derived from an EMBL/GenBank/DDBJ whole genome shotgun (WGS) entry which is preliminary data.</text>
</comment>
<feature type="domain" description="Acyl-CoA oxidase/dehydrogenase middle" evidence="7">
    <location>
        <begin position="170"/>
        <end position="268"/>
    </location>
</feature>
<dbReference type="InterPro" id="IPR053998">
    <property type="entry name" value="ACDH-11_C"/>
</dbReference>
<dbReference type="EMBL" id="ASRX01000003">
    <property type="protein sequence ID" value="EYF08601.1"/>
    <property type="molecule type" value="Genomic_DNA"/>
</dbReference>
<keyword evidence="5" id="KW-0560">Oxidoreductase</keyword>
<comment type="similarity">
    <text evidence="2 5">Belongs to the acyl-CoA dehydrogenase family.</text>
</comment>
<dbReference type="SUPFAM" id="SSF56645">
    <property type="entry name" value="Acyl-CoA dehydrogenase NM domain-like"/>
    <property type="match status" value="1"/>
</dbReference>
<evidence type="ECO:0000259" key="8">
    <source>
        <dbReference type="Pfam" id="PF18158"/>
    </source>
</evidence>
<protein>
    <submittedName>
        <fullName evidence="10">Putative acyl-CoA dehydrogenase</fullName>
    </submittedName>
</protein>
<sequence>MAFFQDPPALGNQFDDDQALRSYLSRALPQDVREAITPSLREMGELAGGTLYRMQREDRLNEPVLTQWDAWGRRVDQIEVTPLWKEAARIAAEHGVVGTAYERKHGQFSRVHQFALAYLFDASTDVYTCPLAMTDGAAKTLAVHGNKALVDRALPRLTSRDAAKAWTSGQWMTERTGGSDVGLTETEAREAGDGSYRLHGTKWFTSATTSQMALTLARPEGNPPGGRGLALFYVEVFDERGRREGILVNRLKDKLGTRKVPTAELTLDGAVATPVAGLTDGIRNIAPMLNITRTWNSIGALAGMRRGVALAQDYARRRVQFGAALSHKPLHVDTLAGLQAELEGALHLTFRAVELLGREEAGEITEDEARLLRLLTPIMKLTTAKQAVAVTSEVMECFGGAGYVEDTGVPRIHRDAQVLPIWEGTTNVLSLDALRAIAKDRSLDLLGEELGRLCGGIGAGRLAPAAAAAMQGFEHARTWLGRNATEDPFAVEAGARRFAMTLGRSLELGLLVRHAAWAQENEGDARPAAAALRFAAHGVDQIRDEPRDLAEALVRGADV</sequence>
<dbReference type="InterPro" id="IPR009100">
    <property type="entry name" value="AcylCoA_DH/oxidase_NM_dom_sf"/>
</dbReference>
<dbReference type="Pfam" id="PF18158">
    <property type="entry name" value="AidB_N"/>
    <property type="match status" value="1"/>
</dbReference>
<evidence type="ECO:0000256" key="3">
    <source>
        <dbReference type="ARBA" id="ARBA00022630"/>
    </source>
</evidence>
<gene>
    <name evidence="10" type="ORF">CAP_4131</name>
</gene>
<dbReference type="InterPro" id="IPR036250">
    <property type="entry name" value="AcylCo_DH-like_C"/>
</dbReference>
<keyword evidence="3 5" id="KW-0285">Flavoprotein</keyword>
<dbReference type="eggNOG" id="COG1960">
    <property type="taxonomic scope" value="Bacteria"/>
</dbReference>
<name>A0A017TJ27_9BACT</name>
<feature type="domain" description="Acyl-CoA dehydrogenase/oxidase C-terminal" evidence="6">
    <location>
        <begin position="280"/>
        <end position="435"/>
    </location>
</feature>
<evidence type="ECO:0000256" key="4">
    <source>
        <dbReference type="ARBA" id="ARBA00022827"/>
    </source>
</evidence>
<dbReference type="InterPro" id="IPR052904">
    <property type="entry name" value="Acyl-CoA_dehydrogenase-like"/>
</dbReference>
<keyword evidence="4 5" id="KW-0274">FAD</keyword>
<evidence type="ECO:0000259" key="9">
    <source>
        <dbReference type="Pfam" id="PF22217"/>
    </source>
</evidence>
<evidence type="ECO:0000313" key="11">
    <source>
        <dbReference type="Proteomes" id="UP000019678"/>
    </source>
</evidence>
<feature type="domain" description="Adaptive response protein AidB N-terminal" evidence="8">
    <location>
        <begin position="12"/>
        <end position="160"/>
    </location>
</feature>
<dbReference type="PROSITE" id="PS00073">
    <property type="entry name" value="ACYL_COA_DH_2"/>
    <property type="match status" value="1"/>
</dbReference>
<dbReference type="PANTHER" id="PTHR42707:SF2">
    <property type="entry name" value="ACD11 DEHYDROGENASE"/>
    <property type="match status" value="1"/>
</dbReference>
<accession>A0A017TJ27</accession>
<dbReference type="Gene3D" id="1.20.140.10">
    <property type="entry name" value="Butyryl-CoA Dehydrogenase, subunit A, domain 3"/>
    <property type="match status" value="1"/>
</dbReference>
<dbReference type="SUPFAM" id="SSF47203">
    <property type="entry name" value="Acyl-CoA dehydrogenase C-terminal domain-like"/>
    <property type="match status" value="1"/>
</dbReference>
<dbReference type="GO" id="GO:0003995">
    <property type="term" value="F:acyl-CoA dehydrogenase activity"/>
    <property type="evidence" value="ECO:0007669"/>
    <property type="project" value="InterPro"/>
</dbReference>
<evidence type="ECO:0000256" key="5">
    <source>
        <dbReference type="RuleBase" id="RU362125"/>
    </source>
</evidence>
<dbReference type="STRING" id="1192034.CAP_4131"/>
<dbReference type="OrthoDB" id="9771038at2"/>
<dbReference type="AlphaFoldDB" id="A0A017TJ27"/>
<reference evidence="10 11" key="1">
    <citation type="submission" date="2013-05" db="EMBL/GenBank/DDBJ databases">
        <title>Genome assembly of Chondromyces apiculatus DSM 436.</title>
        <authorList>
            <person name="Sharma G."/>
            <person name="Khatri I."/>
            <person name="Kaur C."/>
            <person name="Mayilraj S."/>
            <person name="Subramanian S."/>
        </authorList>
    </citation>
    <scope>NUCLEOTIDE SEQUENCE [LARGE SCALE GENOMIC DNA]</scope>
    <source>
        <strain evidence="10 11">DSM 436</strain>
    </source>
</reference>
<evidence type="ECO:0000259" key="7">
    <source>
        <dbReference type="Pfam" id="PF02770"/>
    </source>
</evidence>
<dbReference type="Pfam" id="PF00441">
    <property type="entry name" value="Acyl-CoA_dh_1"/>
    <property type="match status" value="1"/>
</dbReference>
<dbReference type="Proteomes" id="UP000019678">
    <property type="component" value="Unassembled WGS sequence"/>
</dbReference>
<organism evidence="10 11">
    <name type="scientific">Chondromyces apiculatus DSM 436</name>
    <dbReference type="NCBI Taxonomy" id="1192034"/>
    <lineage>
        <taxon>Bacteria</taxon>
        <taxon>Pseudomonadati</taxon>
        <taxon>Myxococcota</taxon>
        <taxon>Polyangia</taxon>
        <taxon>Polyangiales</taxon>
        <taxon>Polyangiaceae</taxon>
        <taxon>Chondromyces</taxon>
    </lineage>
</organism>
<dbReference type="RefSeq" id="WP_044235628.1">
    <property type="nucleotide sequence ID" value="NZ_ASRX01000003.1"/>
</dbReference>
<dbReference type="Gene3D" id="2.40.110.20">
    <property type="match status" value="1"/>
</dbReference>
<evidence type="ECO:0000256" key="1">
    <source>
        <dbReference type="ARBA" id="ARBA00001974"/>
    </source>
</evidence>
<comment type="cofactor">
    <cofactor evidence="1 5">
        <name>FAD</name>
        <dbReference type="ChEBI" id="CHEBI:57692"/>
    </cofactor>
</comment>
<feature type="domain" description="Acyl-CoA dehydrogenase 11-like C-terminal" evidence="9">
    <location>
        <begin position="461"/>
        <end position="534"/>
    </location>
</feature>
<evidence type="ECO:0000313" key="10">
    <source>
        <dbReference type="EMBL" id="EYF08601.1"/>
    </source>
</evidence>
<evidence type="ECO:0000259" key="6">
    <source>
        <dbReference type="Pfam" id="PF00441"/>
    </source>
</evidence>
<dbReference type="PANTHER" id="PTHR42707">
    <property type="entry name" value="ACYL-COA DEHYDROGENASE"/>
    <property type="match status" value="1"/>
</dbReference>
<dbReference type="InterPro" id="IPR009075">
    <property type="entry name" value="AcylCo_DH/oxidase_C"/>
</dbReference>
<dbReference type="Pfam" id="PF02770">
    <property type="entry name" value="Acyl-CoA_dh_M"/>
    <property type="match status" value="1"/>
</dbReference>
<proteinExistence type="inferred from homology"/>
<dbReference type="InterPro" id="IPR006089">
    <property type="entry name" value="Acyl-CoA_DH_CS"/>
</dbReference>
<dbReference type="Pfam" id="PF22217">
    <property type="entry name" value="ACDH-11_C"/>
    <property type="match status" value="1"/>
</dbReference>
<dbReference type="InterPro" id="IPR006091">
    <property type="entry name" value="Acyl-CoA_Oxase/DH_mid-dom"/>
</dbReference>
<evidence type="ECO:0000256" key="2">
    <source>
        <dbReference type="ARBA" id="ARBA00009347"/>
    </source>
</evidence>
<keyword evidence="11" id="KW-1185">Reference proteome</keyword>
<dbReference type="Gene3D" id="6.10.250.600">
    <property type="match status" value="1"/>
</dbReference>
<dbReference type="InterPro" id="IPR041504">
    <property type="entry name" value="AidB_N"/>
</dbReference>